<proteinExistence type="predicted"/>
<dbReference type="CDD" id="cd12797">
    <property type="entry name" value="M23_peptidase"/>
    <property type="match status" value="1"/>
</dbReference>
<dbReference type="FunFam" id="2.70.70.10:FF:000003">
    <property type="entry name" value="Murein hydrolase activator EnvC"/>
    <property type="match status" value="1"/>
</dbReference>
<dbReference type="OrthoDB" id="9784703at2"/>
<dbReference type="InterPro" id="IPR011055">
    <property type="entry name" value="Dup_hybrid_motif"/>
</dbReference>
<keyword evidence="1" id="KW-0175">Coiled coil</keyword>
<dbReference type="KEGG" id="dko:I596_453"/>
<dbReference type="Gene3D" id="6.10.250.3150">
    <property type="match status" value="1"/>
</dbReference>
<dbReference type="GO" id="GO:0004222">
    <property type="term" value="F:metalloendopeptidase activity"/>
    <property type="evidence" value="ECO:0007669"/>
    <property type="project" value="TreeGrafter"/>
</dbReference>
<feature type="chain" id="PRO_5007823239" evidence="2">
    <location>
        <begin position="19"/>
        <end position="384"/>
    </location>
</feature>
<dbReference type="PANTHER" id="PTHR21666">
    <property type="entry name" value="PEPTIDASE-RELATED"/>
    <property type="match status" value="1"/>
</dbReference>
<feature type="signal peptide" evidence="2">
    <location>
        <begin position="1"/>
        <end position="18"/>
    </location>
</feature>
<organism evidence="4 5">
    <name type="scientific">Dokdonella koreensis DS-123</name>
    <dbReference type="NCBI Taxonomy" id="1300342"/>
    <lineage>
        <taxon>Bacteria</taxon>
        <taxon>Pseudomonadati</taxon>
        <taxon>Pseudomonadota</taxon>
        <taxon>Gammaproteobacteria</taxon>
        <taxon>Lysobacterales</taxon>
        <taxon>Rhodanobacteraceae</taxon>
        <taxon>Dokdonella</taxon>
    </lineage>
</organism>
<name>A0A161HJ05_9GAMM</name>
<feature type="coiled-coil region" evidence="1">
    <location>
        <begin position="29"/>
        <end position="112"/>
    </location>
</feature>
<dbReference type="RefSeq" id="WP_083965303.1">
    <property type="nucleotide sequence ID" value="NZ_CP015249.1"/>
</dbReference>
<keyword evidence="5" id="KW-1185">Reference proteome</keyword>
<protein>
    <submittedName>
        <fullName evidence="4">Peptidase M23B</fullName>
    </submittedName>
</protein>
<evidence type="ECO:0000256" key="1">
    <source>
        <dbReference type="SAM" id="Coils"/>
    </source>
</evidence>
<gene>
    <name evidence="4" type="ORF">I596_453</name>
</gene>
<dbReference type="Gene3D" id="2.70.70.10">
    <property type="entry name" value="Glucose Permease (Domain IIA)"/>
    <property type="match status" value="1"/>
</dbReference>
<evidence type="ECO:0000259" key="3">
    <source>
        <dbReference type="Pfam" id="PF01551"/>
    </source>
</evidence>
<evidence type="ECO:0000256" key="2">
    <source>
        <dbReference type="SAM" id="SignalP"/>
    </source>
</evidence>
<keyword evidence="2" id="KW-0732">Signal</keyword>
<dbReference type="EMBL" id="CP015249">
    <property type="protein sequence ID" value="ANB16490.1"/>
    <property type="molecule type" value="Genomic_DNA"/>
</dbReference>
<evidence type="ECO:0000313" key="5">
    <source>
        <dbReference type="Proteomes" id="UP000076830"/>
    </source>
</evidence>
<dbReference type="InterPro" id="IPR050570">
    <property type="entry name" value="Cell_wall_metabolism_enzyme"/>
</dbReference>
<dbReference type="SUPFAM" id="SSF51261">
    <property type="entry name" value="Duplicated hybrid motif"/>
    <property type="match status" value="1"/>
</dbReference>
<sequence>MRWAPVLLALLASALALAQETPAERAAQEAEARRQLDRIRTEIQALTAEQRATRGERDEATRALREQELAIAAVARELVAIQARQAGQERELAALEQRRSELTGALRRQREALAALLRSAYALGRHEELKLLLQQDDVAGIARVLAYHRYFQKARVERIDGLMDDLAALAEVQQAIEARSAELDATRAAQEAESQRLAGERTARTQLLAGFETTLTTQAARLAALGKDENAVLGLIEKLRDVFADIPRQLGAAEAFAGLRGRLAWPVQGQVLTGFGATDESGRASAGWRIAAQAATPVRAVAHGRIVFADWFKGYGLLLIVDHGDDYLSLYGYNEALLKEVGDWVAPGEVVARSGVSGGQAVGSLYFELRHKGKPVDPRAWLRR</sequence>
<reference evidence="4 5" key="1">
    <citation type="submission" date="2016-04" db="EMBL/GenBank/DDBJ databases">
        <title>Complete genome sequence of Dokdonella koreensis DS-123T.</title>
        <authorList>
            <person name="Kim J.F."/>
            <person name="Lee H."/>
            <person name="Kwak M.-J."/>
        </authorList>
    </citation>
    <scope>NUCLEOTIDE SEQUENCE [LARGE SCALE GENOMIC DNA]</scope>
    <source>
        <strain evidence="4 5">DS-123</strain>
    </source>
</reference>
<feature type="domain" description="M23ase beta-sheet core" evidence="3">
    <location>
        <begin position="285"/>
        <end position="378"/>
    </location>
</feature>
<dbReference type="InterPro" id="IPR016047">
    <property type="entry name" value="M23ase_b-sheet_dom"/>
</dbReference>
<dbReference type="Proteomes" id="UP000076830">
    <property type="component" value="Chromosome"/>
</dbReference>
<dbReference type="PANTHER" id="PTHR21666:SF270">
    <property type="entry name" value="MUREIN HYDROLASE ACTIVATOR ENVC"/>
    <property type="match status" value="1"/>
</dbReference>
<dbReference type="AlphaFoldDB" id="A0A161HJ05"/>
<dbReference type="STRING" id="1300342.I596_453"/>
<accession>A0A161HJ05</accession>
<dbReference type="Pfam" id="PF01551">
    <property type="entry name" value="Peptidase_M23"/>
    <property type="match status" value="1"/>
</dbReference>
<evidence type="ECO:0000313" key="4">
    <source>
        <dbReference type="EMBL" id="ANB16490.1"/>
    </source>
</evidence>